<keyword evidence="2" id="KW-1185">Reference proteome</keyword>
<organism evidence="1 2">
    <name type="scientific">Araneus ventricosus</name>
    <name type="common">Orbweaver spider</name>
    <name type="synonym">Epeira ventricosa</name>
    <dbReference type="NCBI Taxonomy" id="182803"/>
    <lineage>
        <taxon>Eukaryota</taxon>
        <taxon>Metazoa</taxon>
        <taxon>Ecdysozoa</taxon>
        <taxon>Arthropoda</taxon>
        <taxon>Chelicerata</taxon>
        <taxon>Arachnida</taxon>
        <taxon>Araneae</taxon>
        <taxon>Araneomorphae</taxon>
        <taxon>Entelegynae</taxon>
        <taxon>Araneoidea</taxon>
        <taxon>Araneidae</taxon>
        <taxon>Araneus</taxon>
    </lineage>
</organism>
<accession>A0A4Y2M068</accession>
<protein>
    <recommendedName>
        <fullName evidence="3">Reverse transcriptase domain-containing protein</fullName>
    </recommendedName>
</protein>
<gene>
    <name evidence="1" type="ORF">AVEN_216112_1</name>
</gene>
<dbReference type="EMBL" id="BGPR01006613">
    <property type="protein sequence ID" value="GBN20425.1"/>
    <property type="molecule type" value="Genomic_DNA"/>
</dbReference>
<dbReference type="AlphaFoldDB" id="A0A4Y2M068"/>
<sequence length="160" mass="18380">MRVYYFCTKHNWNKLLQTVSSSDPELFLSGVPIRSQDNYKFLGIVFDKRLTFLPQIVSLRKRCLRSLNILRNLSKTSWGADPSCFASCLSKHHPVIDYGSVVYSSARPSCLKHLDFVHHQALRLCLGAFRSSPVPSLYAEVFEPSLSCRRDKLSLSYYIK</sequence>
<evidence type="ECO:0000313" key="2">
    <source>
        <dbReference type="Proteomes" id="UP000499080"/>
    </source>
</evidence>
<dbReference type="OrthoDB" id="6436497at2759"/>
<reference evidence="1 2" key="1">
    <citation type="journal article" date="2019" name="Sci. Rep.">
        <title>Orb-weaving spider Araneus ventricosus genome elucidates the spidroin gene catalogue.</title>
        <authorList>
            <person name="Kono N."/>
            <person name="Nakamura H."/>
            <person name="Ohtoshi R."/>
            <person name="Moran D.A.P."/>
            <person name="Shinohara A."/>
            <person name="Yoshida Y."/>
            <person name="Fujiwara M."/>
            <person name="Mori M."/>
            <person name="Tomita M."/>
            <person name="Arakawa K."/>
        </authorList>
    </citation>
    <scope>NUCLEOTIDE SEQUENCE [LARGE SCALE GENOMIC DNA]</scope>
</reference>
<evidence type="ECO:0000313" key="1">
    <source>
        <dbReference type="EMBL" id="GBN20425.1"/>
    </source>
</evidence>
<proteinExistence type="predicted"/>
<dbReference type="Proteomes" id="UP000499080">
    <property type="component" value="Unassembled WGS sequence"/>
</dbReference>
<name>A0A4Y2M068_ARAVE</name>
<comment type="caution">
    <text evidence="1">The sequence shown here is derived from an EMBL/GenBank/DDBJ whole genome shotgun (WGS) entry which is preliminary data.</text>
</comment>
<evidence type="ECO:0008006" key="3">
    <source>
        <dbReference type="Google" id="ProtNLM"/>
    </source>
</evidence>